<proteinExistence type="predicted"/>
<evidence type="ECO:0000313" key="2">
    <source>
        <dbReference type="Proteomes" id="UP001058074"/>
    </source>
</evidence>
<comment type="caution">
    <text evidence="1">The sequence shown here is derived from an EMBL/GenBank/DDBJ whole genome shotgun (WGS) entry which is preliminary data.</text>
</comment>
<dbReference type="Proteomes" id="UP001058074">
    <property type="component" value="Unassembled WGS sequence"/>
</dbReference>
<organism evidence="1 2">
    <name type="scientific">Inconstantimicrobium mannanitabidum</name>
    <dbReference type="NCBI Taxonomy" id="1604901"/>
    <lineage>
        <taxon>Bacteria</taxon>
        <taxon>Bacillati</taxon>
        <taxon>Bacillota</taxon>
        <taxon>Clostridia</taxon>
        <taxon>Eubacteriales</taxon>
        <taxon>Clostridiaceae</taxon>
        <taxon>Inconstantimicrobium</taxon>
    </lineage>
</organism>
<keyword evidence="2" id="KW-1185">Reference proteome</keyword>
<sequence>MNRFGAKVFKMIMATLSLMVIAILLVNYFMFVKFEKDLTNTASKCISELKNSIDGSKLEKVILDKSTGSEEYKELLASMESAKSKSAARNFYTLMKVNDTNSKFLVDVSVDPSNFLEEYQQDKEMNRAFSGQTVVSSKSITDEYGTFISAYAPIKNAQGNVVAIAGVDIDSSMFENIRSTLFKTVIITLVVVSIMVFVGVYVFSKKLGQDIMKIKHSLGKMSAGDFTENINIRTKDEIEDIARSINSVQNSLKNLISNVSTTTNDMDNVIEVVNGKVKLLNTDVEEVSATTEELAANMEETAASAEEMFATSHEMENAINTIDQKSRQGIHRAVEIGEKAKNLKETSEKNRKEVTDVFTKTEVLVRQAIEKTKAVEQINVLSDSILEITSQTNLLALNAAIEAARAGEAGKGFSVVAEEIRTLAEQSSDTISEIQKTTEIIVSSVSELTRSSSDLIDFIKEAILNDYETLVNTSNEYNKDAIYYKEYSQNLSDISKEILLSVSDMVKTIEGVTIAASEGADGTMHIANRVSGINEKSNDVLEEVIIVKRSSERLTEEMSKFKM</sequence>
<gene>
    <name evidence="1" type="ORF">rsdtw13_02610</name>
</gene>
<evidence type="ECO:0000313" key="1">
    <source>
        <dbReference type="EMBL" id="GKX65003.1"/>
    </source>
</evidence>
<name>A0ACB5R742_9CLOT</name>
<dbReference type="EMBL" id="BROD01000001">
    <property type="protein sequence ID" value="GKX65003.1"/>
    <property type="molecule type" value="Genomic_DNA"/>
</dbReference>
<protein>
    <submittedName>
        <fullName evidence="1">Uncharacterized protein</fullName>
    </submittedName>
</protein>
<reference evidence="1" key="1">
    <citation type="journal article" date="2025" name="Int. J. Syst. Evol. Microbiol.">
        <title>Inconstantimicrobium mannanitabidum sp. nov., a novel member of the family Clostridiaceae isolated from anoxic soil under the treatment of reductive soil disinfestation.</title>
        <authorList>
            <person name="Ueki A."/>
            <person name="Tonouchi A."/>
            <person name="Honma S."/>
            <person name="Kaku N."/>
            <person name="Ueki K."/>
        </authorList>
    </citation>
    <scope>NUCLEOTIDE SEQUENCE</scope>
    <source>
        <strain evidence="1">TW13</strain>
    </source>
</reference>
<accession>A0ACB5R742</accession>